<gene>
    <name evidence="2" type="ORF">FRACYDRAFT_250313</name>
</gene>
<protein>
    <submittedName>
        <fullName evidence="2">Uncharacterized protein</fullName>
    </submittedName>
</protein>
<keyword evidence="1" id="KW-0732">Signal</keyword>
<evidence type="ECO:0000313" key="2">
    <source>
        <dbReference type="EMBL" id="OEU08092.1"/>
    </source>
</evidence>
<proteinExistence type="predicted"/>
<dbReference type="AlphaFoldDB" id="A0A1E7EQ54"/>
<feature type="chain" id="PRO_5009192196" evidence="1">
    <location>
        <begin position="28"/>
        <end position="448"/>
    </location>
</feature>
<organism evidence="2 3">
    <name type="scientific">Fragilariopsis cylindrus CCMP1102</name>
    <dbReference type="NCBI Taxonomy" id="635003"/>
    <lineage>
        <taxon>Eukaryota</taxon>
        <taxon>Sar</taxon>
        <taxon>Stramenopiles</taxon>
        <taxon>Ochrophyta</taxon>
        <taxon>Bacillariophyta</taxon>
        <taxon>Bacillariophyceae</taxon>
        <taxon>Bacillariophycidae</taxon>
        <taxon>Bacillariales</taxon>
        <taxon>Bacillariaceae</taxon>
        <taxon>Fragilariopsis</taxon>
    </lineage>
</organism>
<name>A0A1E7EQ54_9STRA</name>
<reference evidence="2 3" key="1">
    <citation type="submission" date="2016-09" db="EMBL/GenBank/DDBJ databases">
        <title>Extensive genetic diversity and differential bi-allelic expression allows diatom success in the polar Southern Ocean.</title>
        <authorList>
            <consortium name="DOE Joint Genome Institute"/>
            <person name="Mock T."/>
            <person name="Otillar R.P."/>
            <person name="Strauss J."/>
            <person name="Dupont C."/>
            <person name="Frickenhaus S."/>
            <person name="Maumus F."/>
            <person name="Mcmullan M."/>
            <person name="Sanges R."/>
            <person name="Schmutz J."/>
            <person name="Toseland A."/>
            <person name="Valas R."/>
            <person name="Veluchamy A."/>
            <person name="Ward B.J."/>
            <person name="Allen A."/>
            <person name="Barry K."/>
            <person name="Falciatore A."/>
            <person name="Ferrante M."/>
            <person name="Fortunato A.E."/>
            <person name="Gloeckner G."/>
            <person name="Gruber A."/>
            <person name="Hipkin R."/>
            <person name="Janech M."/>
            <person name="Kroth P."/>
            <person name="Leese F."/>
            <person name="Lindquist E."/>
            <person name="Lyon B.R."/>
            <person name="Martin J."/>
            <person name="Mayer C."/>
            <person name="Parker M."/>
            <person name="Quesneville H."/>
            <person name="Raymond J."/>
            <person name="Uhlig C."/>
            <person name="Valentin K.U."/>
            <person name="Worden A.Z."/>
            <person name="Armbrust E.V."/>
            <person name="Bowler C."/>
            <person name="Green B."/>
            <person name="Moulton V."/>
            <person name="Van Oosterhout C."/>
            <person name="Grigoriev I."/>
        </authorList>
    </citation>
    <scope>NUCLEOTIDE SEQUENCE [LARGE SCALE GENOMIC DNA]</scope>
    <source>
        <strain evidence="2 3">CCMP1102</strain>
    </source>
</reference>
<dbReference type="InParanoid" id="A0A1E7EQ54"/>
<evidence type="ECO:0000256" key="1">
    <source>
        <dbReference type="SAM" id="SignalP"/>
    </source>
</evidence>
<dbReference type="Proteomes" id="UP000095751">
    <property type="component" value="Unassembled WGS sequence"/>
</dbReference>
<dbReference type="KEGG" id="fcy:FRACYDRAFT_250313"/>
<keyword evidence="3" id="KW-1185">Reference proteome</keyword>
<evidence type="ECO:0000313" key="3">
    <source>
        <dbReference type="Proteomes" id="UP000095751"/>
    </source>
</evidence>
<feature type="signal peptide" evidence="1">
    <location>
        <begin position="1"/>
        <end position="27"/>
    </location>
</feature>
<sequence>MKTTATISLSLFVALFYQAAVSKTTHGQKISNISRSNTLISPVCPVEITNGEFPWYCPTPMSIASGAISFVYVSDDVAPPVNILNEYKETGVTPYPGTNGSAPVPGVWPGPGSIISPSLKNPEMEISNNVAISESSFWDNNRVGYSWTTDGDSWNRINCGNGISVKELSLGDETGFDDAGPAVDPSTGVVMQCPPSTKQWQEYASRPEGWERYCPEESFSDFETYNSYNYNKVSMYLSDLPFTSEECEEFTSGIDYINDFLSNNVTLDQTCLLYTTPATLTCGISSSKFDDIYIPAQKFVNRPEERKELAKTIPAYTISNGRETVIKPWHGVGFSEFGRNMVFYGDHGDNKSIDEALEHAKDFYQKSQLNGGTPIRIPVVIMNPDNMWLQEDGIQPPPFTCPNTTNATSNNDSFTRLSTMTVSSSAHIKSFTGTSLAAIVVLLTMMVG</sequence>
<accession>A0A1E7EQ54</accession>
<dbReference type="EMBL" id="KV784382">
    <property type="protein sequence ID" value="OEU08092.1"/>
    <property type="molecule type" value="Genomic_DNA"/>
</dbReference>